<dbReference type="EMBL" id="CAFBNF010000345">
    <property type="protein sequence ID" value="CAB4963645.1"/>
    <property type="molecule type" value="Genomic_DNA"/>
</dbReference>
<dbReference type="EMBL" id="CAFBOZ010000118">
    <property type="protein sequence ID" value="CAB5005072.1"/>
    <property type="molecule type" value="Genomic_DNA"/>
</dbReference>
<dbReference type="SUPFAM" id="SSF51197">
    <property type="entry name" value="Clavaminate synthase-like"/>
    <property type="match status" value="1"/>
</dbReference>
<reference evidence="3" key="1">
    <citation type="submission" date="2020-05" db="EMBL/GenBank/DDBJ databases">
        <authorList>
            <person name="Chiriac C."/>
            <person name="Salcher M."/>
            <person name="Ghai R."/>
            <person name="Kavagutti S V."/>
        </authorList>
    </citation>
    <scope>NUCLEOTIDE SEQUENCE</scope>
</reference>
<dbReference type="InterPro" id="IPR044861">
    <property type="entry name" value="IPNS-like_FE2OG_OXY"/>
</dbReference>
<evidence type="ECO:0000259" key="1">
    <source>
        <dbReference type="Pfam" id="PF03171"/>
    </source>
</evidence>
<proteinExistence type="predicted"/>
<dbReference type="Pfam" id="PF03171">
    <property type="entry name" value="2OG-FeII_Oxy"/>
    <property type="match status" value="1"/>
</dbReference>
<feature type="domain" description="Isopenicillin N synthase-like Fe(2+) 2OG dioxygenase" evidence="1">
    <location>
        <begin position="2"/>
        <end position="39"/>
    </location>
</feature>
<dbReference type="AlphaFoldDB" id="A0A6J7PR78"/>
<dbReference type="Gene3D" id="2.60.120.330">
    <property type="entry name" value="B-lactam Antibiotic, Isopenicillin N Synthase, Chain"/>
    <property type="match status" value="1"/>
</dbReference>
<accession>A0A6J7PR78</accession>
<organism evidence="3">
    <name type="scientific">freshwater metagenome</name>
    <dbReference type="NCBI Taxonomy" id="449393"/>
    <lineage>
        <taxon>unclassified sequences</taxon>
        <taxon>metagenomes</taxon>
        <taxon>ecological metagenomes</taxon>
    </lineage>
</organism>
<dbReference type="InterPro" id="IPR027443">
    <property type="entry name" value="IPNS-like_sf"/>
</dbReference>
<dbReference type="InterPro" id="IPR050231">
    <property type="entry name" value="Iron_ascorbate_oxido_reductase"/>
</dbReference>
<protein>
    <submittedName>
        <fullName evidence="3">Unannotated protein</fullName>
    </submittedName>
</protein>
<sequence>MNVGDMLNRWSNGRLLSTPHRVTNRSGRERYSVPFFFDPHVSTVISPPPSLGEPLFGPLVFGNLLRGELEASYYAHKPDGLRAEQ</sequence>
<evidence type="ECO:0000313" key="2">
    <source>
        <dbReference type="EMBL" id="CAB4963645.1"/>
    </source>
</evidence>
<dbReference type="PANTHER" id="PTHR47990">
    <property type="entry name" value="2-OXOGLUTARATE (2OG) AND FE(II)-DEPENDENT OXYGENASE SUPERFAMILY PROTEIN-RELATED"/>
    <property type="match status" value="1"/>
</dbReference>
<name>A0A6J7PR78_9ZZZZ</name>
<gene>
    <name evidence="2" type="ORF">UFOPK3773_02174</name>
    <name evidence="3" type="ORF">UFOPK3992_00929</name>
</gene>
<evidence type="ECO:0000313" key="3">
    <source>
        <dbReference type="EMBL" id="CAB5005072.1"/>
    </source>
</evidence>